<organism evidence="1">
    <name type="scientific">Vibrio sp. F12 FF_152</name>
    <dbReference type="NCBI Taxonomy" id="1652829"/>
    <lineage>
        <taxon>Bacteria</taxon>
        <taxon>Pseudomonadati</taxon>
        <taxon>Pseudomonadota</taxon>
        <taxon>Gammaproteobacteria</taxon>
        <taxon>Vibrionales</taxon>
        <taxon>Vibrionaceae</taxon>
        <taxon>Vibrio</taxon>
    </lineage>
</organism>
<reference evidence="1" key="1">
    <citation type="journal article" date="2015" name="MBio">
        <title>Eco-Evolutionary Dynamics of Episomes among Ecologically Cohesive Bacterial Populations.</title>
        <authorList>
            <person name="Xue H."/>
            <person name="Cordero O.X."/>
            <person name="Camas F.M."/>
            <person name="Trimble W."/>
            <person name="Meyer F."/>
            <person name="Guglielmini J."/>
            <person name="Rocha E.P."/>
            <person name="Polz M.F."/>
        </authorList>
    </citation>
    <scope>NUCLEOTIDE SEQUENCE</scope>
    <source>
        <strain evidence="1">F12 FF_152</strain>
    </source>
</reference>
<accession>A0A0H3ZM24</accession>
<evidence type="ECO:0000313" key="1">
    <source>
        <dbReference type="EMBL" id="AKN37283.1"/>
    </source>
</evidence>
<dbReference type="AlphaFoldDB" id="A0A0H3ZM24"/>
<protein>
    <submittedName>
        <fullName evidence="1">Uncharacterized protein</fullName>
    </submittedName>
</protein>
<dbReference type="EMBL" id="KP795530">
    <property type="protein sequence ID" value="AKN37283.1"/>
    <property type="molecule type" value="Genomic_DNA"/>
</dbReference>
<proteinExistence type="predicted"/>
<name>A0A0H3ZM24_9VIBR</name>
<sequence length="158" mass="18825">MNTNNYNETLKDEYRTLVVAFFNTVEEQREDRELSARMLFEMAKSKSLTDKESMSADWLRNRVYQPQKYKHLPQWIAKSAYYCLMARNWTPTKNSEWLVMLAFYVREFGGDTPSYEDLSQSLPANLEGELGFQWLKVCVNAVNDIKKQNKRIRHEFFI</sequence>